<dbReference type="InterPro" id="IPR039426">
    <property type="entry name" value="TonB-dep_rcpt-like"/>
</dbReference>
<evidence type="ECO:0000256" key="5">
    <source>
        <dbReference type="ARBA" id="ARBA00022729"/>
    </source>
</evidence>
<evidence type="ECO:0000256" key="2">
    <source>
        <dbReference type="ARBA" id="ARBA00022448"/>
    </source>
</evidence>
<evidence type="ECO:0000313" key="10">
    <source>
        <dbReference type="EMBL" id="RZU40213.1"/>
    </source>
</evidence>
<evidence type="ECO:0000313" key="11">
    <source>
        <dbReference type="Proteomes" id="UP000292958"/>
    </source>
</evidence>
<evidence type="ECO:0000259" key="9">
    <source>
        <dbReference type="Pfam" id="PF25183"/>
    </source>
</evidence>
<dbReference type="PANTHER" id="PTHR30069">
    <property type="entry name" value="TONB-DEPENDENT OUTER MEMBRANE RECEPTOR"/>
    <property type="match status" value="1"/>
</dbReference>
<dbReference type="SUPFAM" id="SSF49452">
    <property type="entry name" value="Starch-binding domain-like"/>
    <property type="match status" value="1"/>
</dbReference>
<evidence type="ECO:0000256" key="4">
    <source>
        <dbReference type="ARBA" id="ARBA00022692"/>
    </source>
</evidence>
<keyword evidence="7" id="KW-0998">Cell outer membrane</keyword>
<dbReference type="GO" id="GO:0015344">
    <property type="term" value="F:siderophore uptake transmembrane transporter activity"/>
    <property type="evidence" value="ECO:0007669"/>
    <property type="project" value="TreeGrafter"/>
</dbReference>
<evidence type="ECO:0000256" key="7">
    <source>
        <dbReference type="ARBA" id="ARBA00023237"/>
    </source>
</evidence>
<dbReference type="Gene3D" id="2.40.170.20">
    <property type="entry name" value="TonB-dependent receptor, beta-barrel domain"/>
    <property type="match status" value="1"/>
</dbReference>
<sequence>MKHLIFRYLHTLAVGTALAALVAVSPQMLAQTTASLSGTVQDSTGAVIADAHVTLTNLATNEVRTLDSNSSGYFSFAGILPGTYKVNITAKGFRGIEQSDIMVNPGDTRTLKSLVLEAGSATESITVQSSANYVAPEDSGERSALLTSRDIERLPLASRNASELLKILPGVTTTASGTGNGPGFDFTDAGSSGSTVGVGLNTNGAPYRGGTAYLLDGASIIDPGCACWSIATVNPDMTQEVKVQSSNFGADSPQGPVVINVISRSGSAQFHGQAYLYVRNAIFNANSWQNKHSNNPTRRPDAAYYYPGGSIGGPILIPHTNFNHNRKLLFWAGFEAFRQTLPASSPLTSYVPTSAMRNGNFSLSDPANAALCAQSTGSGDFCQSLTGGFAPDGTPLSGYQIPSQYLDPGALALLKLFPAANTDPSTNGSGYNYYLQTTSQHNGYIYRGRVDYNLSDRNKIFVSYQYGTDTSTTPAHIYYTPSNSIAYPGGNLISPVHSHVLSGSFIHIFNASATNELRISRGWLDNPYTASDLDAITKSAVGYTYGTVYNSASNLVPSFYSAGPRTFPEVSQPDLFQQNGTYNSVKTSPSVSDDFTVVYKTHTFKVGGYWSQAGNKQGSYGYANGVFSFGSGIQVDSGNPNNFIGTNNPLANFLMGVASAYQQTSVNPVNDMHYNTAAGYFLDNWKVMPQLTLNLGLRVEHVGRWKDGTGTGLAVWEPNRYGSDLGSGKAYPGVYWHAIDGSVPLSGGPVQSLFLEPRLGLAYDVHKNGGTVIRGGWAAYRWNDQYNDYAGPLQTSLGVKTYNSNSNQAITFKEVSALGTNSASLGSLPSSVYAVDQTDDQVGVTYSYNLTISQRLPRAMLMELAYVGNNSENILMGGQSNGSGVASGNFVNQNKIPLGGLFRPDPVTGAPAPADPENVPNVVDYYPYYKGYGSNAINVSSHVGYANYNGVQASLLKQTGHITFNTNYTYSKSLGIVANTLDAFVVRNNYGVLNIDRPHVVNTSYAFDLGQPLHGNFLLNGIVNGWTLAGTTTWQAGGNMQANLSQNLGLTIKNTTLNHNIGSSTYYGTPVQTVLPVYTCSPNSNLASNQHINLSCVTAPQIGQVGPRQAPYLSLPAYWDSDLGIYKSFHIAEHQALEVRGQAFNFLNHPLPGYSSSSLVQPSLVTADNKTFTPAVSNIGRGITDAKYTQRTMLLAIKYTF</sequence>
<evidence type="ECO:0000256" key="1">
    <source>
        <dbReference type="ARBA" id="ARBA00004571"/>
    </source>
</evidence>
<gene>
    <name evidence="10" type="ORF">BDD14_1657</name>
</gene>
<feature type="domain" description="TonB-dependent transporter Oar-like beta-barrel" evidence="9">
    <location>
        <begin position="263"/>
        <end position="1159"/>
    </location>
</feature>
<dbReference type="InterPro" id="IPR013784">
    <property type="entry name" value="Carb-bd-like_fold"/>
</dbReference>
<dbReference type="InterPro" id="IPR037066">
    <property type="entry name" value="Plug_dom_sf"/>
</dbReference>
<keyword evidence="3" id="KW-1134">Transmembrane beta strand</keyword>
<dbReference type="EMBL" id="SHKW01000001">
    <property type="protein sequence ID" value="RZU40213.1"/>
    <property type="molecule type" value="Genomic_DNA"/>
</dbReference>
<dbReference type="OrthoDB" id="97893at2"/>
<keyword evidence="6" id="KW-0472">Membrane</keyword>
<accession>A0A4Q7YTA2</accession>
<keyword evidence="2" id="KW-0813">Transport</keyword>
<evidence type="ECO:0000256" key="6">
    <source>
        <dbReference type="ARBA" id="ARBA00023136"/>
    </source>
</evidence>
<dbReference type="Gene3D" id="2.170.130.10">
    <property type="entry name" value="TonB-dependent receptor, plug domain"/>
    <property type="match status" value="1"/>
</dbReference>
<dbReference type="Pfam" id="PF13620">
    <property type="entry name" value="CarboxypepD_reg"/>
    <property type="match status" value="1"/>
</dbReference>
<name>A0A4Q7YTA2_9BACT</name>
<dbReference type="GO" id="GO:0030246">
    <property type="term" value="F:carbohydrate binding"/>
    <property type="evidence" value="ECO:0007669"/>
    <property type="project" value="InterPro"/>
</dbReference>
<evidence type="ECO:0000256" key="8">
    <source>
        <dbReference type="SAM" id="SignalP"/>
    </source>
</evidence>
<dbReference type="InterPro" id="IPR057601">
    <property type="entry name" value="Oar-like_b-barrel"/>
</dbReference>
<keyword evidence="4" id="KW-0812">Transmembrane</keyword>
<proteinExistence type="predicted"/>
<dbReference type="Proteomes" id="UP000292958">
    <property type="component" value="Unassembled WGS sequence"/>
</dbReference>
<comment type="subcellular location">
    <subcellularLocation>
        <location evidence="1">Cell outer membrane</location>
        <topology evidence="1">Multi-pass membrane protein</topology>
    </subcellularLocation>
</comment>
<evidence type="ECO:0000256" key="3">
    <source>
        <dbReference type="ARBA" id="ARBA00022452"/>
    </source>
</evidence>
<dbReference type="AlphaFoldDB" id="A0A4Q7YTA2"/>
<dbReference type="SUPFAM" id="SSF56935">
    <property type="entry name" value="Porins"/>
    <property type="match status" value="1"/>
</dbReference>
<feature type="signal peptide" evidence="8">
    <location>
        <begin position="1"/>
        <end position="19"/>
    </location>
</feature>
<feature type="chain" id="PRO_5020654202" evidence="8">
    <location>
        <begin position="20"/>
        <end position="1201"/>
    </location>
</feature>
<dbReference type="PANTHER" id="PTHR30069:SF29">
    <property type="entry name" value="HEMOGLOBIN AND HEMOGLOBIN-HAPTOGLOBIN-BINDING PROTEIN 1-RELATED"/>
    <property type="match status" value="1"/>
</dbReference>
<dbReference type="InterPro" id="IPR036942">
    <property type="entry name" value="Beta-barrel_TonB_sf"/>
</dbReference>
<reference evidence="10 11" key="1">
    <citation type="submission" date="2019-02" db="EMBL/GenBank/DDBJ databases">
        <title>Genomic Encyclopedia of Archaeal and Bacterial Type Strains, Phase II (KMG-II): from individual species to whole genera.</title>
        <authorList>
            <person name="Goeker M."/>
        </authorList>
    </citation>
    <scope>NUCLEOTIDE SEQUENCE [LARGE SCALE GENOMIC DNA]</scope>
    <source>
        <strain evidence="10 11">DSM 18101</strain>
    </source>
</reference>
<comment type="caution">
    <text evidence="10">The sequence shown here is derived from an EMBL/GenBank/DDBJ whole genome shotgun (WGS) entry which is preliminary data.</text>
</comment>
<dbReference type="GO" id="GO:0009279">
    <property type="term" value="C:cell outer membrane"/>
    <property type="evidence" value="ECO:0007669"/>
    <property type="project" value="UniProtKB-SubCell"/>
</dbReference>
<dbReference type="Pfam" id="PF25183">
    <property type="entry name" value="OMP_b-brl_4"/>
    <property type="match status" value="1"/>
</dbReference>
<keyword evidence="5 8" id="KW-0732">Signal</keyword>
<dbReference type="Gene3D" id="2.60.40.1120">
    <property type="entry name" value="Carboxypeptidase-like, regulatory domain"/>
    <property type="match status" value="1"/>
</dbReference>
<keyword evidence="11" id="KW-1185">Reference proteome</keyword>
<dbReference type="GO" id="GO:0044718">
    <property type="term" value="P:siderophore transmembrane transport"/>
    <property type="evidence" value="ECO:0007669"/>
    <property type="project" value="TreeGrafter"/>
</dbReference>
<keyword evidence="10" id="KW-0675">Receptor</keyword>
<protein>
    <submittedName>
        <fullName evidence="10">TonB-dependent receptor-like protein</fullName>
    </submittedName>
</protein>
<organism evidence="10 11">
    <name type="scientific">Edaphobacter modestus</name>
    <dbReference type="NCBI Taxonomy" id="388466"/>
    <lineage>
        <taxon>Bacteria</taxon>
        <taxon>Pseudomonadati</taxon>
        <taxon>Acidobacteriota</taxon>
        <taxon>Terriglobia</taxon>
        <taxon>Terriglobales</taxon>
        <taxon>Acidobacteriaceae</taxon>
        <taxon>Edaphobacter</taxon>
    </lineage>
</organism>
<dbReference type="RefSeq" id="WP_130418310.1">
    <property type="nucleotide sequence ID" value="NZ_SHKW01000001.1"/>
</dbReference>